<dbReference type="AlphaFoldDB" id="A0A8J2LTD0"/>
<proteinExistence type="predicted"/>
<feature type="chain" id="PRO_5035298352" evidence="1">
    <location>
        <begin position="19"/>
        <end position="171"/>
    </location>
</feature>
<sequence length="171" mass="20586">MHSLRMVVFLLTLMRNISITINYNRGVDDANRRIIDERLRSNIAKYHSNNTARSHDNIDNNLEDIKYINSYNKGSKEKSLREDMFKKLNGFEVSYPPAENRFFRSMLNEDLCNQYNLECIYYRSEYPHSRLSYDPKTDEEYNPCHRFVEPCFGISEYDYKIVKKFKSLRDY</sequence>
<name>A0A8J2LTD0_9BILA</name>
<organism evidence="2 3">
    <name type="scientific">Cercopithifilaria johnstoni</name>
    <dbReference type="NCBI Taxonomy" id="2874296"/>
    <lineage>
        <taxon>Eukaryota</taxon>
        <taxon>Metazoa</taxon>
        <taxon>Ecdysozoa</taxon>
        <taxon>Nematoda</taxon>
        <taxon>Chromadorea</taxon>
        <taxon>Rhabditida</taxon>
        <taxon>Spirurina</taxon>
        <taxon>Spiruromorpha</taxon>
        <taxon>Filarioidea</taxon>
        <taxon>Onchocercidae</taxon>
        <taxon>Cercopithifilaria</taxon>
    </lineage>
</organism>
<protein>
    <submittedName>
        <fullName evidence="2">Uncharacterized protein</fullName>
    </submittedName>
</protein>
<accession>A0A8J2LTD0</accession>
<dbReference type="OrthoDB" id="5838752at2759"/>
<dbReference type="EMBL" id="CAKAEH010001311">
    <property type="protein sequence ID" value="CAG9534454.1"/>
    <property type="molecule type" value="Genomic_DNA"/>
</dbReference>
<comment type="caution">
    <text evidence="2">The sequence shown here is derived from an EMBL/GenBank/DDBJ whole genome shotgun (WGS) entry which is preliminary data.</text>
</comment>
<keyword evidence="1" id="KW-0732">Signal</keyword>
<keyword evidence="3" id="KW-1185">Reference proteome</keyword>
<reference evidence="2" key="1">
    <citation type="submission" date="2021-09" db="EMBL/GenBank/DDBJ databases">
        <authorList>
            <consortium name="Pathogen Informatics"/>
        </authorList>
    </citation>
    <scope>NUCLEOTIDE SEQUENCE</scope>
</reference>
<dbReference type="Proteomes" id="UP000746747">
    <property type="component" value="Unassembled WGS sequence"/>
</dbReference>
<evidence type="ECO:0000256" key="1">
    <source>
        <dbReference type="SAM" id="SignalP"/>
    </source>
</evidence>
<feature type="signal peptide" evidence="1">
    <location>
        <begin position="1"/>
        <end position="18"/>
    </location>
</feature>
<gene>
    <name evidence="2" type="ORF">CJOHNSTONI_LOCUS4590</name>
</gene>
<evidence type="ECO:0000313" key="2">
    <source>
        <dbReference type="EMBL" id="CAG9534454.1"/>
    </source>
</evidence>
<evidence type="ECO:0000313" key="3">
    <source>
        <dbReference type="Proteomes" id="UP000746747"/>
    </source>
</evidence>